<reference evidence="5 6" key="1">
    <citation type="journal article" date="2008" name="Nature">
        <title>The genome of the model beetle and pest Tribolium castaneum.</title>
        <authorList>
            <consortium name="Tribolium Genome Sequencing Consortium"/>
            <person name="Richards S."/>
            <person name="Gibbs R.A."/>
            <person name="Weinstock G.M."/>
            <person name="Brown S.J."/>
            <person name="Denell R."/>
            <person name="Beeman R.W."/>
            <person name="Gibbs R."/>
            <person name="Beeman R.W."/>
            <person name="Brown S.J."/>
            <person name="Bucher G."/>
            <person name="Friedrich M."/>
            <person name="Grimmelikhuijzen C.J."/>
            <person name="Klingler M."/>
            <person name="Lorenzen M."/>
            <person name="Richards S."/>
            <person name="Roth S."/>
            <person name="Schroder R."/>
            <person name="Tautz D."/>
            <person name="Zdobnov E.M."/>
            <person name="Muzny D."/>
            <person name="Gibbs R.A."/>
            <person name="Weinstock G.M."/>
            <person name="Attaway T."/>
            <person name="Bell S."/>
            <person name="Buhay C.J."/>
            <person name="Chandrabose M.N."/>
            <person name="Chavez D."/>
            <person name="Clerk-Blankenburg K.P."/>
            <person name="Cree A."/>
            <person name="Dao M."/>
            <person name="Davis C."/>
            <person name="Chacko J."/>
            <person name="Dinh H."/>
            <person name="Dugan-Rocha S."/>
            <person name="Fowler G."/>
            <person name="Garner T.T."/>
            <person name="Garnes J."/>
            <person name="Gnirke A."/>
            <person name="Hawes A."/>
            <person name="Hernandez J."/>
            <person name="Hines S."/>
            <person name="Holder M."/>
            <person name="Hume J."/>
            <person name="Jhangiani S.N."/>
            <person name="Joshi V."/>
            <person name="Khan Z.M."/>
            <person name="Jackson L."/>
            <person name="Kovar C."/>
            <person name="Kowis A."/>
            <person name="Lee S."/>
            <person name="Lewis L.R."/>
            <person name="Margolis J."/>
            <person name="Morgan M."/>
            <person name="Nazareth L.V."/>
            <person name="Nguyen N."/>
            <person name="Okwuonu G."/>
            <person name="Parker D."/>
            <person name="Richards S."/>
            <person name="Ruiz S.J."/>
            <person name="Santibanez J."/>
            <person name="Savard J."/>
            <person name="Scherer S.E."/>
            <person name="Schneider B."/>
            <person name="Sodergren E."/>
            <person name="Tautz D."/>
            <person name="Vattahil S."/>
            <person name="Villasana D."/>
            <person name="White C.S."/>
            <person name="Wright R."/>
            <person name="Park Y."/>
            <person name="Beeman R.W."/>
            <person name="Lord J."/>
            <person name="Oppert B."/>
            <person name="Lorenzen M."/>
            <person name="Brown S."/>
            <person name="Wang L."/>
            <person name="Savard J."/>
            <person name="Tautz D."/>
            <person name="Richards S."/>
            <person name="Weinstock G."/>
            <person name="Gibbs R.A."/>
            <person name="Liu Y."/>
            <person name="Worley K."/>
            <person name="Weinstock G."/>
            <person name="Elsik C.G."/>
            <person name="Reese J.T."/>
            <person name="Elhaik E."/>
            <person name="Landan G."/>
            <person name="Graur D."/>
            <person name="Arensburger P."/>
            <person name="Atkinson P."/>
            <person name="Beeman R.W."/>
            <person name="Beidler J."/>
            <person name="Brown S.J."/>
            <person name="Demuth J.P."/>
            <person name="Drury D.W."/>
            <person name="Du Y.Z."/>
            <person name="Fujiwara H."/>
            <person name="Lorenzen M."/>
            <person name="Maselli V."/>
            <person name="Osanai M."/>
            <person name="Park Y."/>
            <person name="Robertson H.M."/>
            <person name="Tu Z."/>
            <person name="Wang J.J."/>
            <person name="Wang S."/>
            <person name="Richards S."/>
            <person name="Song H."/>
            <person name="Zhang L."/>
            <person name="Sodergren E."/>
            <person name="Werner D."/>
            <person name="Stanke M."/>
            <person name="Morgenstern B."/>
            <person name="Solovyev V."/>
            <person name="Kosarev P."/>
            <person name="Brown G."/>
            <person name="Chen H.C."/>
            <person name="Ermolaeva O."/>
            <person name="Hlavina W."/>
            <person name="Kapustin Y."/>
            <person name="Kiryutin B."/>
            <person name="Kitts P."/>
            <person name="Maglott D."/>
            <person name="Pruitt K."/>
            <person name="Sapojnikov V."/>
            <person name="Souvorov A."/>
            <person name="Mackey A.J."/>
            <person name="Waterhouse R.M."/>
            <person name="Wyder S."/>
            <person name="Zdobnov E.M."/>
            <person name="Zdobnov E.M."/>
            <person name="Wyder S."/>
            <person name="Kriventseva E.V."/>
            <person name="Kadowaki T."/>
            <person name="Bork P."/>
            <person name="Aranda M."/>
            <person name="Bao R."/>
            <person name="Beermann A."/>
            <person name="Berns N."/>
            <person name="Bolognesi R."/>
            <person name="Bonneton F."/>
            <person name="Bopp D."/>
            <person name="Brown S.J."/>
            <person name="Bucher G."/>
            <person name="Butts T."/>
            <person name="Chaumot A."/>
            <person name="Denell R.E."/>
            <person name="Ferrier D.E."/>
            <person name="Friedrich M."/>
            <person name="Gordon C.M."/>
            <person name="Jindra M."/>
            <person name="Klingler M."/>
            <person name="Lan Q."/>
            <person name="Lattorff H.M."/>
            <person name="Laudet V."/>
            <person name="von Levetsow C."/>
            <person name="Liu Z."/>
            <person name="Lutz R."/>
            <person name="Lynch J.A."/>
            <person name="da Fonseca R.N."/>
            <person name="Posnien N."/>
            <person name="Reuter R."/>
            <person name="Roth S."/>
            <person name="Savard J."/>
            <person name="Schinko J.B."/>
            <person name="Schmitt C."/>
            <person name="Schoppmeier M."/>
            <person name="Schroder R."/>
            <person name="Shippy T.D."/>
            <person name="Simonnet F."/>
            <person name="Marques-Souza H."/>
            <person name="Tautz D."/>
            <person name="Tomoyasu Y."/>
            <person name="Trauner J."/>
            <person name="Van der Zee M."/>
            <person name="Vervoort M."/>
            <person name="Wittkopp N."/>
            <person name="Wimmer E.A."/>
            <person name="Yang X."/>
            <person name="Jones A.K."/>
            <person name="Sattelle D.B."/>
            <person name="Ebert P.R."/>
            <person name="Nelson D."/>
            <person name="Scott J.G."/>
            <person name="Beeman R.W."/>
            <person name="Muthukrishnan S."/>
            <person name="Kramer K.J."/>
            <person name="Arakane Y."/>
            <person name="Beeman R.W."/>
            <person name="Zhu Q."/>
            <person name="Hogenkamp D."/>
            <person name="Dixit R."/>
            <person name="Oppert B."/>
            <person name="Jiang H."/>
            <person name="Zou Z."/>
            <person name="Marshall J."/>
            <person name="Elpidina E."/>
            <person name="Vinokurov K."/>
            <person name="Oppert C."/>
            <person name="Zou Z."/>
            <person name="Evans J."/>
            <person name="Lu Z."/>
            <person name="Zhao P."/>
            <person name="Sumathipala N."/>
            <person name="Altincicek B."/>
            <person name="Vilcinskas A."/>
            <person name="Williams M."/>
            <person name="Hultmark D."/>
            <person name="Hetru C."/>
            <person name="Jiang H."/>
            <person name="Grimmelikhuijzen C.J."/>
            <person name="Hauser F."/>
            <person name="Cazzamali G."/>
            <person name="Williamson M."/>
            <person name="Park Y."/>
            <person name="Li B."/>
            <person name="Tanaka Y."/>
            <person name="Predel R."/>
            <person name="Neupert S."/>
            <person name="Schachtner J."/>
            <person name="Verleyen P."/>
            <person name="Raible F."/>
            <person name="Bork P."/>
            <person name="Friedrich M."/>
            <person name="Walden K.K."/>
            <person name="Robertson H.M."/>
            <person name="Angeli S."/>
            <person name="Foret S."/>
            <person name="Bucher G."/>
            <person name="Schuetz S."/>
            <person name="Maleszka R."/>
            <person name="Wimmer E.A."/>
            <person name="Beeman R.W."/>
            <person name="Lorenzen M."/>
            <person name="Tomoyasu Y."/>
            <person name="Miller S.C."/>
            <person name="Grossmann D."/>
            <person name="Bucher G."/>
        </authorList>
    </citation>
    <scope>NUCLEOTIDE SEQUENCE [LARGE SCALE GENOMIC DNA]</scope>
    <source>
        <strain evidence="5 6">Georgia GA2</strain>
    </source>
</reference>
<dbReference type="GO" id="GO:0005680">
    <property type="term" value="C:anaphase-promoting complex"/>
    <property type="evidence" value="ECO:0000318"/>
    <property type="project" value="GO_Central"/>
</dbReference>
<dbReference type="FunCoup" id="D6WE73">
    <property type="interactions" value="42"/>
</dbReference>
<feature type="repeat" description="WD" evidence="3">
    <location>
        <begin position="241"/>
        <end position="282"/>
    </location>
</feature>
<evidence type="ECO:0000313" key="5">
    <source>
        <dbReference type="EMBL" id="EFA01168.2"/>
    </source>
</evidence>
<feature type="region of interest" description="Disordered" evidence="4">
    <location>
        <begin position="421"/>
        <end position="443"/>
    </location>
</feature>
<dbReference type="PANTHER" id="PTHR19918">
    <property type="entry name" value="CELL DIVISION CYCLE 20 CDC20 FIZZY -RELATED"/>
    <property type="match status" value="1"/>
</dbReference>
<dbReference type="Proteomes" id="UP000007266">
    <property type="component" value="Linkage group 3"/>
</dbReference>
<dbReference type="STRING" id="7070.D6WE73"/>
<dbReference type="AlphaFoldDB" id="D6WE73"/>
<dbReference type="GO" id="GO:0031145">
    <property type="term" value="P:anaphase-promoting complex-dependent catabolic process"/>
    <property type="evidence" value="ECO:0000318"/>
    <property type="project" value="GO_Central"/>
</dbReference>
<accession>D6WE73</accession>
<dbReference type="HOGENOM" id="CLU_710458_0_0_1"/>
<organism evidence="5 6">
    <name type="scientific">Tribolium castaneum</name>
    <name type="common">Red flour beetle</name>
    <dbReference type="NCBI Taxonomy" id="7070"/>
    <lineage>
        <taxon>Eukaryota</taxon>
        <taxon>Metazoa</taxon>
        <taxon>Ecdysozoa</taxon>
        <taxon>Arthropoda</taxon>
        <taxon>Hexapoda</taxon>
        <taxon>Insecta</taxon>
        <taxon>Pterygota</taxon>
        <taxon>Neoptera</taxon>
        <taxon>Endopterygota</taxon>
        <taxon>Coleoptera</taxon>
        <taxon>Polyphaga</taxon>
        <taxon>Cucujiformia</taxon>
        <taxon>Tenebrionidae</taxon>
        <taxon>Tenebrionidae incertae sedis</taxon>
        <taxon>Tribolium</taxon>
    </lineage>
</organism>
<evidence type="ECO:0000313" key="6">
    <source>
        <dbReference type="Proteomes" id="UP000007266"/>
    </source>
</evidence>
<dbReference type="InParanoid" id="D6WE73"/>
<sequence length="443" mass="50612">MLRLSNSVRNSCDRFIPLRLNDEISPDPSNFDPLDHEVLENTGFINYAKIRYNRNNYKNALRSALLPYEPKVLNFFPPKKFKVKKTPGMEHTWPVKPREKPVIGLPKTVLDMPQFDSTIFHHVCDWSSEGCIATIFQNEVHIWNHVTQRRIRITSTTHRIEYSIKWKNGGTQFAVGLFPSSVGIWDVVANKLICWESCGHYAHKCKVFALEWINAQLLVTGCSLGSLKVFNSELNKIRESTFAHTGAILTIVRSCDGRFIATTGMDKMMIVWRIPTLEKHFTFETDTISRAVAWHPWRGSLLAVGVGQRNGHIVIFNINKKSSIAEEKFTYRNATVNSLTFNPISGELVASYFVRDARDRRKGVGVVVVFSNIDRIEEELHLHDGPILYLLWGNKGRNLASASADENLCIWDFFGKMDEQSQNGRKKKEKNTPTSSVLRSTIR</sequence>
<dbReference type="SMART" id="SM00320">
    <property type="entry name" value="WD40"/>
    <property type="match status" value="4"/>
</dbReference>
<dbReference type="SUPFAM" id="SSF50978">
    <property type="entry name" value="WD40 repeat-like"/>
    <property type="match status" value="1"/>
</dbReference>
<dbReference type="PROSITE" id="PS50294">
    <property type="entry name" value="WD_REPEATS_REGION"/>
    <property type="match status" value="1"/>
</dbReference>
<evidence type="ECO:0000256" key="3">
    <source>
        <dbReference type="PROSITE-ProRule" id="PRU00221"/>
    </source>
</evidence>
<name>D6WE73_TRICA</name>
<dbReference type="OMA" id="EIQCCKF"/>
<dbReference type="EMBL" id="KQ971324">
    <property type="protein sequence ID" value="EFA01168.2"/>
    <property type="molecule type" value="Genomic_DNA"/>
</dbReference>
<protein>
    <submittedName>
        <fullName evidence="5">Protein cortex-like Protein</fullName>
    </submittedName>
</protein>
<evidence type="ECO:0000256" key="2">
    <source>
        <dbReference type="ARBA" id="ARBA00022737"/>
    </source>
</evidence>
<keyword evidence="2" id="KW-0677">Repeat</keyword>
<dbReference type="Pfam" id="PF00400">
    <property type="entry name" value="WD40"/>
    <property type="match status" value="2"/>
</dbReference>
<keyword evidence="6" id="KW-1185">Reference proteome</keyword>
<evidence type="ECO:0000256" key="4">
    <source>
        <dbReference type="SAM" id="MobiDB-lite"/>
    </source>
</evidence>
<dbReference type="KEGG" id="tca:659043"/>
<feature type="repeat" description="WD" evidence="3">
    <location>
        <begin position="380"/>
        <end position="412"/>
    </location>
</feature>
<dbReference type="PROSITE" id="PS50082">
    <property type="entry name" value="WD_REPEATS_2"/>
    <property type="match status" value="2"/>
</dbReference>
<dbReference type="GO" id="GO:0060322">
    <property type="term" value="P:head development"/>
    <property type="evidence" value="ECO:0000315"/>
    <property type="project" value="iBB"/>
</dbReference>
<evidence type="ECO:0000256" key="1">
    <source>
        <dbReference type="ARBA" id="ARBA00022574"/>
    </source>
</evidence>
<proteinExistence type="predicted"/>
<dbReference type="InterPro" id="IPR036322">
    <property type="entry name" value="WD40_repeat_dom_sf"/>
</dbReference>
<dbReference type="InterPro" id="IPR033010">
    <property type="entry name" value="Cdc20/Fizzy"/>
</dbReference>
<gene>
    <name evidence="5" type="primary">AUGUSTUS-3.0.2_10491</name>
    <name evidence="5" type="ORF">TcasGA2_TC010491</name>
</gene>
<dbReference type="GO" id="GO:1905786">
    <property type="term" value="P:positive regulation of anaphase-promoting complex-dependent catabolic process"/>
    <property type="evidence" value="ECO:0000318"/>
    <property type="project" value="GO_Central"/>
</dbReference>
<dbReference type="InterPro" id="IPR015943">
    <property type="entry name" value="WD40/YVTN_repeat-like_dom_sf"/>
</dbReference>
<keyword evidence="1 3" id="KW-0853">WD repeat</keyword>
<dbReference type="InterPro" id="IPR001680">
    <property type="entry name" value="WD40_rpt"/>
</dbReference>
<reference evidence="5 6" key="2">
    <citation type="journal article" date="2010" name="Nucleic Acids Res.">
        <title>BeetleBase in 2010: revisions to provide comprehensive genomic information for Tribolium castaneum.</title>
        <authorList>
            <person name="Kim H.S."/>
            <person name="Murphy T."/>
            <person name="Xia J."/>
            <person name="Caragea D."/>
            <person name="Park Y."/>
            <person name="Beeman R.W."/>
            <person name="Lorenzen M.D."/>
            <person name="Butcher S."/>
            <person name="Manak J.R."/>
            <person name="Brown S.J."/>
        </authorList>
    </citation>
    <scope>GENOME REANNOTATION</scope>
    <source>
        <strain evidence="5 6">Georgia GA2</strain>
    </source>
</reference>
<dbReference type="GO" id="GO:0010997">
    <property type="term" value="F:anaphase-promoting complex binding"/>
    <property type="evidence" value="ECO:0000318"/>
    <property type="project" value="GO_Central"/>
</dbReference>
<dbReference type="OrthoDB" id="10263272at2759"/>
<dbReference type="PANTHER" id="PTHR19918:SF52">
    <property type="entry name" value="PROTEIN CORTEX"/>
    <property type="match status" value="1"/>
</dbReference>
<dbReference type="Gene3D" id="2.130.10.10">
    <property type="entry name" value="YVTN repeat-like/Quinoprotein amine dehydrogenase"/>
    <property type="match status" value="1"/>
</dbReference>
<feature type="compositionally biased region" description="Polar residues" evidence="4">
    <location>
        <begin position="432"/>
        <end position="443"/>
    </location>
</feature>
<dbReference type="GO" id="GO:1990757">
    <property type="term" value="F:ubiquitin ligase activator activity"/>
    <property type="evidence" value="ECO:0000318"/>
    <property type="project" value="GO_Central"/>
</dbReference>